<reference evidence="2" key="1">
    <citation type="submission" date="2019-12" db="UniProtKB">
        <authorList>
            <consortium name="WormBaseParasite"/>
        </authorList>
    </citation>
    <scope>IDENTIFICATION</scope>
</reference>
<dbReference type="WBParaSite" id="TMUE_1000003382.1">
    <property type="protein sequence ID" value="TMUE_1000003382.1"/>
    <property type="gene ID" value="WBGene00298699"/>
</dbReference>
<evidence type="ECO:0000313" key="1">
    <source>
        <dbReference type="Proteomes" id="UP000046395"/>
    </source>
</evidence>
<name>A0A5S6Q8T9_TRIMR</name>
<keyword evidence="1" id="KW-1185">Reference proteome</keyword>
<proteinExistence type="predicted"/>
<accession>A0A5S6Q8T9</accession>
<organism evidence="1 2">
    <name type="scientific">Trichuris muris</name>
    <name type="common">Mouse whipworm</name>
    <dbReference type="NCBI Taxonomy" id="70415"/>
    <lineage>
        <taxon>Eukaryota</taxon>
        <taxon>Metazoa</taxon>
        <taxon>Ecdysozoa</taxon>
        <taxon>Nematoda</taxon>
        <taxon>Enoplea</taxon>
        <taxon>Dorylaimia</taxon>
        <taxon>Trichinellida</taxon>
        <taxon>Trichuridae</taxon>
        <taxon>Trichuris</taxon>
    </lineage>
</organism>
<sequence>MPCLRYSLVAENSTGAWVGPHLLVNCAVQTSVSNASRPGDFGSCQRLYPASMSNGYIFFIICVLGELVAFRYDYASPVVILLAQRCPLVELPLPERSPWCCRRPTGFSSYRTCDAFAVILAPFQRSERCGGFFYFEFTIYRRRRLGGRPSSILLLAKQGATFG</sequence>
<evidence type="ECO:0000313" key="2">
    <source>
        <dbReference type="WBParaSite" id="TMUE_1000003382.1"/>
    </source>
</evidence>
<protein>
    <submittedName>
        <fullName evidence="2">Uncharacterized protein</fullName>
    </submittedName>
</protein>
<dbReference type="Proteomes" id="UP000046395">
    <property type="component" value="Unassembled WGS sequence"/>
</dbReference>
<dbReference type="AlphaFoldDB" id="A0A5S6Q8T9"/>